<name>A0ACC0BI89_CATRO</name>
<dbReference type="Proteomes" id="UP001060085">
    <property type="component" value="Linkage Group LG03"/>
</dbReference>
<comment type="caution">
    <text evidence="1">The sequence shown here is derived from an EMBL/GenBank/DDBJ whole genome shotgun (WGS) entry which is preliminary data.</text>
</comment>
<keyword evidence="2" id="KW-1185">Reference proteome</keyword>
<evidence type="ECO:0000313" key="2">
    <source>
        <dbReference type="Proteomes" id="UP001060085"/>
    </source>
</evidence>
<evidence type="ECO:0000313" key="1">
    <source>
        <dbReference type="EMBL" id="KAI5672367.1"/>
    </source>
</evidence>
<dbReference type="EMBL" id="CM044703">
    <property type="protein sequence ID" value="KAI5672367.1"/>
    <property type="molecule type" value="Genomic_DNA"/>
</dbReference>
<organism evidence="1 2">
    <name type="scientific">Catharanthus roseus</name>
    <name type="common">Madagascar periwinkle</name>
    <name type="synonym">Vinca rosea</name>
    <dbReference type="NCBI Taxonomy" id="4058"/>
    <lineage>
        <taxon>Eukaryota</taxon>
        <taxon>Viridiplantae</taxon>
        <taxon>Streptophyta</taxon>
        <taxon>Embryophyta</taxon>
        <taxon>Tracheophyta</taxon>
        <taxon>Spermatophyta</taxon>
        <taxon>Magnoliopsida</taxon>
        <taxon>eudicotyledons</taxon>
        <taxon>Gunneridae</taxon>
        <taxon>Pentapetalae</taxon>
        <taxon>asterids</taxon>
        <taxon>lamiids</taxon>
        <taxon>Gentianales</taxon>
        <taxon>Apocynaceae</taxon>
        <taxon>Rauvolfioideae</taxon>
        <taxon>Vinceae</taxon>
        <taxon>Catharanthinae</taxon>
        <taxon>Catharanthus</taxon>
    </lineage>
</organism>
<gene>
    <name evidence="1" type="ORF">M9H77_12731</name>
</gene>
<proteinExistence type="predicted"/>
<accession>A0ACC0BI89</accession>
<reference evidence="2" key="1">
    <citation type="journal article" date="2023" name="Nat. Plants">
        <title>Single-cell RNA sequencing provides a high-resolution roadmap for understanding the multicellular compartmentation of specialized metabolism.</title>
        <authorList>
            <person name="Sun S."/>
            <person name="Shen X."/>
            <person name="Li Y."/>
            <person name="Li Y."/>
            <person name="Wang S."/>
            <person name="Li R."/>
            <person name="Zhang H."/>
            <person name="Shen G."/>
            <person name="Guo B."/>
            <person name="Wei J."/>
            <person name="Xu J."/>
            <person name="St-Pierre B."/>
            <person name="Chen S."/>
            <person name="Sun C."/>
        </authorList>
    </citation>
    <scope>NUCLEOTIDE SEQUENCE [LARGE SCALE GENOMIC DNA]</scope>
</reference>
<sequence length="249" mass="26340">MCATSAIVHGRFRGCTIDRESLSHTTDLGVVAYPCIAASADPTCSRRPSCSTWDDPVLAVEDLSSPKDKYIRWYRDITRVYIGNPANRYIRTVGYQSAEGKDGARRLPGGRACGGQAPAPPYMGRGGHADPGRGGERDEGSRGYGRGDLGSSYHVNPFDSPNLGISSLVWSPDPSGLGFSSFQRPPPPSTGSSSFQAPPYPGTGSSSFQAPPPPGMVSSSTLHMPISTTSSSDSDEHDDEQTDVVTPAQ</sequence>
<protein>
    <submittedName>
        <fullName evidence="1">Uncharacterized protein</fullName>
    </submittedName>
</protein>